<keyword evidence="1" id="KW-0812">Transmembrane</keyword>
<proteinExistence type="predicted"/>
<gene>
    <name evidence="2" type="ORF">J2S07_001395</name>
</gene>
<evidence type="ECO:0000313" key="3">
    <source>
        <dbReference type="Proteomes" id="UP001231362"/>
    </source>
</evidence>
<organism evidence="2 3">
    <name type="scientific">Anoxybacillus andreesenii</name>
    <dbReference type="NCBI Taxonomy" id="1325932"/>
    <lineage>
        <taxon>Bacteria</taxon>
        <taxon>Bacillati</taxon>
        <taxon>Bacillota</taxon>
        <taxon>Bacilli</taxon>
        <taxon>Bacillales</taxon>
        <taxon>Anoxybacillaceae</taxon>
        <taxon>Anoxybacillus</taxon>
    </lineage>
</organism>
<dbReference type="Proteomes" id="UP001231362">
    <property type="component" value="Unassembled WGS sequence"/>
</dbReference>
<keyword evidence="1" id="KW-1133">Transmembrane helix</keyword>
<evidence type="ECO:0000313" key="2">
    <source>
        <dbReference type="EMBL" id="MDQ0155091.1"/>
    </source>
</evidence>
<evidence type="ECO:0000256" key="1">
    <source>
        <dbReference type="SAM" id="Phobius"/>
    </source>
</evidence>
<keyword evidence="1" id="KW-0472">Membrane</keyword>
<keyword evidence="3" id="KW-1185">Reference proteome</keyword>
<reference evidence="2 3" key="1">
    <citation type="submission" date="2023-07" db="EMBL/GenBank/DDBJ databases">
        <title>Genomic Encyclopedia of Type Strains, Phase IV (KMG-IV): sequencing the most valuable type-strain genomes for metagenomic binning, comparative biology and taxonomic classification.</title>
        <authorList>
            <person name="Goeker M."/>
        </authorList>
    </citation>
    <scope>NUCLEOTIDE SEQUENCE [LARGE SCALE GENOMIC DNA]</scope>
    <source>
        <strain evidence="2 3">DSM 23948</strain>
    </source>
</reference>
<dbReference type="EMBL" id="JAUSTU010000005">
    <property type="protein sequence ID" value="MDQ0155091.1"/>
    <property type="molecule type" value="Genomic_DNA"/>
</dbReference>
<name>A0ABT9V2B5_9BACL</name>
<sequence length="52" mass="5888">MITISKAFESFRKDVNEENSVTLAIFEKITSILFKGVCILGVPLLAYMLFFV</sequence>
<comment type="caution">
    <text evidence="2">The sequence shown here is derived from an EMBL/GenBank/DDBJ whole genome shotgun (WGS) entry which is preliminary data.</text>
</comment>
<protein>
    <submittedName>
        <fullName evidence="2">Uncharacterized protein</fullName>
    </submittedName>
</protein>
<accession>A0ABT9V2B5</accession>
<feature type="transmembrane region" description="Helical" evidence="1">
    <location>
        <begin position="32"/>
        <end position="50"/>
    </location>
</feature>